<proteinExistence type="predicted"/>
<dbReference type="CDD" id="cd04692">
    <property type="entry name" value="NUDIX_Hydrolase"/>
    <property type="match status" value="1"/>
</dbReference>
<dbReference type="Gene3D" id="3.90.79.10">
    <property type="entry name" value="Nucleoside Triphosphate Pyrophosphohydrolase"/>
    <property type="match status" value="1"/>
</dbReference>
<dbReference type="GO" id="GO:0003824">
    <property type="term" value="F:catalytic activity"/>
    <property type="evidence" value="ECO:0007669"/>
    <property type="project" value="UniProtKB-ARBA"/>
</dbReference>
<evidence type="ECO:0000313" key="2">
    <source>
        <dbReference type="EMBL" id="OYD57844.1"/>
    </source>
</evidence>
<dbReference type="PANTHER" id="PTHR10885:SF0">
    <property type="entry name" value="ISOPENTENYL-DIPHOSPHATE DELTA-ISOMERASE"/>
    <property type="match status" value="1"/>
</dbReference>
<comment type="caution">
    <text evidence="2">The sequence shown here is derived from an EMBL/GenBank/DDBJ whole genome shotgun (WGS) entry which is preliminary data.</text>
</comment>
<dbReference type="RefSeq" id="WP_094251877.1">
    <property type="nucleotide sequence ID" value="NZ_JBHLXL010000001.1"/>
</dbReference>
<name>A0A235F9U1_9BACL</name>
<keyword evidence="3" id="KW-1185">Reference proteome</keyword>
<dbReference type="OrthoDB" id="9780586at2"/>
<protein>
    <recommendedName>
        <fullName evidence="1">Nudix hydrolase domain-containing protein</fullName>
    </recommendedName>
</protein>
<sequence>MKIEVVKTFDEQHKQIGTATREDVHKLGLWHEAFHCWLVEEVAGTAYIYLQIRSENKKDFPGLLDISAAGHLTADESAADGVRELKEELGLSVIYDDLVNLGIFTYNCVRPGFTDREFAHVHLYDLPISWDEFLLPNEEVSGIVKTKYQDFYDLWLDRVAAIHVEGFMFDAAGKRICIDKMALRNEFAPHDASFYISVLQKMEEHLLKKTNERRNFNESV</sequence>
<dbReference type="Pfam" id="PF00293">
    <property type="entry name" value="NUDIX"/>
    <property type="match status" value="1"/>
</dbReference>
<gene>
    <name evidence="2" type="ORF">CGZ90_08050</name>
</gene>
<dbReference type="EMBL" id="NOII01000002">
    <property type="protein sequence ID" value="OYD57844.1"/>
    <property type="molecule type" value="Genomic_DNA"/>
</dbReference>
<dbReference type="InterPro" id="IPR000086">
    <property type="entry name" value="NUDIX_hydrolase_dom"/>
</dbReference>
<accession>A0A235F9U1</accession>
<dbReference type="PROSITE" id="PS51462">
    <property type="entry name" value="NUDIX"/>
    <property type="match status" value="1"/>
</dbReference>
<dbReference type="PANTHER" id="PTHR10885">
    <property type="entry name" value="ISOPENTENYL-DIPHOSPHATE DELTA-ISOMERASE"/>
    <property type="match status" value="1"/>
</dbReference>
<reference evidence="2 3" key="1">
    <citation type="submission" date="2017-07" db="EMBL/GenBank/DDBJ databases">
        <title>Fictibacillus sp. nov. GDSW-R2A3 Genome sequencing and assembly.</title>
        <authorList>
            <person name="Mayilraj S."/>
        </authorList>
    </citation>
    <scope>NUCLEOTIDE SEQUENCE [LARGE SCALE GENOMIC DNA]</scope>
    <source>
        <strain evidence="2 3">GDSW-R2A3</strain>
    </source>
</reference>
<feature type="domain" description="Nudix hydrolase" evidence="1">
    <location>
        <begin position="29"/>
        <end position="169"/>
    </location>
</feature>
<dbReference type="SUPFAM" id="SSF55811">
    <property type="entry name" value="Nudix"/>
    <property type="match status" value="1"/>
</dbReference>
<dbReference type="Proteomes" id="UP000215059">
    <property type="component" value="Unassembled WGS sequence"/>
</dbReference>
<dbReference type="InterPro" id="IPR015797">
    <property type="entry name" value="NUDIX_hydrolase-like_dom_sf"/>
</dbReference>
<evidence type="ECO:0000313" key="3">
    <source>
        <dbReference type="Proteomes" id="UP000215059"/>
    </source>
</evidence>
<dbReference type="AlphaFoldDB" id="A0A235F9U1"/>
<organism evidence="2 3">
    <name type="scientific">Fictibacillus aquaticus</name>
    <dbReference type="NCBI Taxonomy" id="2021314"/>
    <lineage>
        <taxon>Bacteria</taxon>
        <taxon>Bacillati</taxon>
        <taxon>Bacillota</taxon>
        <taxon>Bacilli</taxon>
        <taxon>Bacillales</taxon>
        <taxon>Fictibacillaceae</taxon>
        <taxon>Fictibacillus</taxon>
    </lineage>
</organism>
<evidence type="ECO:0000259" key="1">
    <source>
        <dbReference type="PROSITE" id="PS51462"/>
    </source>
</evidence>